<keyword evidence="3" id="KW-0808">Transferase</keyword>
<evidence type="ECO:0000256" key="3">
    <source>
        <dbReference type="ARBA" id="ARBA00022679"/>
    </source>
</evidence>
<evidence type="ECO:0000256" key="1">
    <source>
        <dbReference type="ARBA" id="ARBA00009059"/>
    </source>
</evidence>
<evidence type="ECO:0000256" key="11">
    <source>
        <dbReference type="SAM" id="MobiDB-lite"/>
    </source>
</evidence>
<sequence length="178" mass="19879">ASGLEPRRTPGKLPREADIDGQCPQELRAPGGCTARPCSRRTGTAAAPATVRQAATSASSGGTEPMPVSSHNLTAPASTTRFVLDKEDNSITRSDSYFKDLFKQCGLHLYRTKDQKDFEELFPVKMYALVTDKRRFQQWQRQVSTTQACCHLVMKSFEDPITKTWMPSYSSYSSFCRL</sequence>
<feature type="compositionally biased region" description="Basic and acidic residues" evidence="11">
    <location>
        <begin position="1"/>
        <end position="18"/>
    </location>
</feature>
<comment type="catalytic activity">
    <reaction evidence="10">
        <text>N-terminal L-alanyl-L-prolyl-L-lysyl-[protein] + 3 S-adenosyl-L-methionine = N-terminal N,N,N-trimethyl-L-alanyl-L-prolyl-L-lysyl-[protein] + 3 S-adenosyl-L-homocysteine + 3 H(+)</text>
        <dbReference type="Rhea" id="RHEA:54712"/>
        <dbReference type="Rhea" id="RHEA-COMP:13785"/>
        <dbReference type="Rhea" id="RHEA-COMP:13971"/>
        <dbReference type="ChEBI" id="CHEBI:15378"/>
        <dbReference type="ChEBI" id="CHEBI:57856"/>
        <dbReference type="ChEBI" id="CHEBI:59789"/>
        <dbReference type="ChEBI" id="CHEBI:138057"/>
        <dbReference type="ChEBI" id="CHEBI:138315"/>
        <dbReference type="EC" id="2.1.1.244"/>
    </reaction>
</comment>
<evidence type="ECO:0000256" key="10">
    <source>
        <dbReference type="ARBA" id="ARBA00048167"/>
    </source>
</evidence>
<evidence type="ECO:0000313" key="13">
    <source>
        <dbReference type="Proteomes" id="UP001055439"/>
    </source>
</evidence>
<accession>A0A9E7G7X3</accession>
<evidence type="ECO:0000256" key="8">
    <source>
        <dbReference type="ARBA" id="ARBA00047306"/>
    </source>
</evidence>
<evidence type="ECO:0000256" key="5">
    <source>
        <dbReference type="ARBA" id="ARBA00039112"/>
    </source>
</evidence>
<dbReference type="GO" id="GO:0071885">
    <property type="term" value="F:N-terminal protein N-methyltransferase activity"/>
    <property type="evidence" value="ECO:0007669"/>
    <property type="project" value="UniProtKB-EC"/>
</dbReference>
<evidence type="ECO:0000256" key="6">
    <source>
        <dbReference type="ARBA" id="ARBA00039449"/>
    </source>
</evidence>
<evidence type="ECO:0000256" key="7">
    <source>
        <dbReference type="ARBA" id="ARBA00043129"/>
    </source>
</evidence>
<protein>
    <recommendedName>
        <fullName evidence="6">Alpha N-terminal protein methyltransferase 1</fullName>
        <ecNumber evidence="5">2.1.1.244</ecNumber>
    </recommendedName>
    <alternativeName>
        <fullName evidence="7">X-Pro-Lys N-terminal protein methyltransferase 1</fullName>
    </alternativeName>
</protein>
<evidence type="ECO:0000256" key="9">
    <source>
        <dbReference type="ARBA" id="ARBA00047885"/>
    </source>
</evidence>
<keyword evidence="13" id="KW-1185">Reference proteome</keyword>
<gene>
    <name evidence="12" type="ORF">MUK42_34571</name>
</gene>
<keyword evidence="2" id="KW-0489">Methyltransferase</keyword>
<reference evidence="12" key="1">
    <citation type="submission" date="2022-05" db="EMBL/GenBank/DDBJ databases">
        <title>The Musa troglodytarum L. genome provides insights into the mechanism of non-climacteric behaviour and enrichment of carotenoids.</title>
        <authorList>
            <person name="Wang J."/>
        </authorList>
    </citation>
    <scope>NUCLEOTIDE SEQUENCE</scope>
    <source>
        <tissue evidence="12">Leaf</tissue>
    </source>
</reference>
<name>A0A9E7G7X3_9LILI</name>
<dbReference type="GO" id="GO:0005737">
    <property type="term" value="C:cytoplasm"/>
    <property type="evidence" value="ECO:0007669"/>
    <property type="project" value="TreeGrafter"/>
</dbReference>
<feature type="non-terminal residue" evidence="12">
    <location>
        <position position="1"/>
    </location>
</feature>
<dbReference type="Gene3D" id="3.40.50.150">
    <property type="entry name" value="Vaccinia Virus protein VP39"/>
    <property type="match status" value="1"/>
</dbReference>
<dbReference type="OrthoDB" id="1298661at2759"/>
<dbReference type="AlphaFoldDB" id="A0A9E7G7X3"/>
<dbReference type="InterPro" id="IPR029063">
    <property type="entry name" value="SAM-dependent_MTases_sf"/>
</dbReference>
<feature type="compositionally biased region" description="Low complexity" evidence="11">
    <location>
        <begin position="44"/>
        <end position="58"/>
    </location>
</feature>
<feature type="region of interest" description="Disordered" evidence="11">
    <location>
        <begin position="1"/>
        <end position="73"/>
    </location>
</feature>
<dbReference type="PANTHER" id="PTHR12753">
    <property type="entry name" value="AD-003 - RELATED"/>
    <property type="match status" value="1"/>
</dbReference>
<dbReference type="GO" id="GO:0032259">
    <property type="term" value="P:methylation"/>
    <property type="evidence" value="ECO:0007669"/>
    <property type="project" value="UniProtKB-KW"/>
</dbReference>
<evidence type="ECO:0000313" key="12">
    <source>
        <dbReference type="EMBL" id="URE09405.1"/>
    </source>
</evidence>
<comment type="similarity">
    <text evidence="1">Belongs to the methyltransferase superfamily. NTM1 family.</text>
</comment>
<dbReference type="PANTHER" id="PTHR12753:SF0">
    <property type="entry name" value="ALPHA N-TERMINAL PROTEIN METHYLTRANSFERASE 1"/>
    <property type="match status" value="1"/>
</dbReference>
<proteinExistence type="inferred from homology"/>
<comment type="catalytic activity">
    <reaction evidence="8">
        <text>N-terminal L-seryl-L-prolyl-L-lysyl-[protein] + 3 S-adenosyl-L-methionine = N-terminal N,N,N-trimethyl-L-seryl-L-prolyl-L-lysyl-[protein] + 3 S-adenosyl-L-homocysteine + 3 H(+)</text>
        <dbReference type="Rhea" id="RHEA:54724"/>
        <dbReference type="Rhea" id="RHEA-COMP:13789"/>
        <dbReference type="Rhea" id="RHEA-COMP:13973"/>
        <dbReference type="ChEBI" id="CHEBI:15378"/>
        <dbReference type="ChEBI" id="CHEBI:57856"/>
        <dbReference type="ChEBI" id="CHEBI:59789"/>
        <dbReference type="ChEBI" id="CHEBI:138061"/>
        <dbReference type="ChEBI" id="CHEBI:138317"/>
        <dbReference type="EC" id="2.1.1.244"/>
    </reaction>
</comment>
<dbReference type="EMBL" id="CP097508">
    <property type="protein sequence ID" value="URE09405.1"/>
    <property type="molecule type" value="Genomic_DNA"/>
</dbReference>
<evidence type="ECO:0000256" key="4">
    <source>
        <dbReference type="ARBA" id="ARBA00022691"/>
    </source>
</evidence>
<evidence type="ECO:0000256" key="2">
    <source>
        <dbReference type="ARBA" id="ARBA00022603"/>
    </source>
</evidence>
<dbReference type="Proteomes" id="UP001055439">
    <property type="component" value="Chromosome 6"/>
</dbReference>
<dbReference type="EC" id="2.1.1.244" evidence="5"/>
<organism evidence="12 13">
    <name type="scientific">Musa troglodytarum</name>
    <name type="common">fe'i banana</name>
    <dbReference type="NCBI Taxonomy" id="320322"/>
    <lineage>
        <taxon>Eukaryota</taxon>
        <taxon>Viridiplantae</taxon>
        <taxon>Streptophyta</taxon>
        <taxon>Embryophyta</taxon>
        <taxon>Tracheophyta</taxon>
        <taxon>Spermatophyta</taxon>
        <taxon>Magnoliopsida</taxon>
        <taxon>Liliopsida</taxon>
        <taxon>Zingiberales</taxon>
        <taxon>Musaceae</taxon>
        <taxon>Musa</taxon>
    </lineage>
</organism>
<keyword evidence="4" id="KW-0949">S-adenosyl-L-methionine</keyword>
<dbReference type="InterPro" id="IPR008576">
    <property type="entry name" value="MeTrfase_NTM1"/>
</dbReference>
<dbReference type="Pfam" id="PF05891">
    <property type="entry name" value="Methyltransf_PK"/>
    <property type="match status" value="1"/>
</dbReference>
<comment type="catalytic activity">
    <reaction evidence="9">
        <text>N-terminal L-prolyl-L-prolyl-L-lysyl-[protein] + 2 S-adenosyl-L-methionine = N-terminal N,N-dimethyl-L-prolyl-L-prolyl-L-lysyl-[protein] + 2 S-adenosyl-L-homocysteine + 2 H(+)</text>
        <dbReference type="Rhea" id="RHEA:54736"/>
        <dbReference type="Rhea" id="RHEA-COMP:13787"/>
        <dbReference type="Rhea" id="RHEA-COMP:13974"/>
        <dbReference type="ChEBI" id="CHEBI:15378"/>
        <dbReference type="ChEBI" id="CHEBI:57856"/>
        <dbReference type="ChEBI" id="CHEBI:59789"/>
        <dbReference type="ChEBI" id="CHEBI:138059"/>
        <dbReference type="ChEBI" id="CHEBI:138318"/>
        <dbReference type="EC" id="2.1.1.244"/>
    </reaction>
</comment>